<protein>
    <recommendedName>
        <fullName evidence="3">SET domain-containing protein</fullName>
    </recommendedName>
</protein>
<keyword evidence="2" id="KW-0804">Transcription</keyword>
<dbReference type="Pfam" id="PF00856">
    <property type="entry name" value="SET"/>
    <property type="match status" value="1"/>
</dbReference>
<dbReference type="PANTHER" id="PTHR45747:SF4">
    <property type="entry name" value="HISTONE-LYSINE N-METHYLTRANSFERASE E(Z)"/>
    <property type="match status" value="1"/>
</dbReference>
<dbReference type="GO" id="GO:0046976">
    <property type="term" value="F:histone H3K27 methyltransferase activity"/>
    <property type="evidence" value="ECO:0007669"/>
    <property type="project" value="TreeGrafter"/>
</dbReference>
<dbReference type="GO" id="GO:0035098">
    <property type="term" value="C:ESC/E(Z) complex"/>
    <property type="evidence" value="ECO:0007669"/>
    <property type="project" value="TreeGrafter"/>
</dbReference>
<keyword evidence="1" id="KW-0805">Transcription regulation</keyword>
<dbReference type="InterPro" id="IPR046341">
    <property type="entry name" value="SET_dom_sf"/>
</dbReference>
<proteinExistence type="predicted"/>
<gene>
    <name evidence="4" type="ORF">EHS25_006849</name>
</gene>
<dbReference type="GO" id="GO:0003682">
    <property type="term" value="F:chromatin binding"/>
    <property type="evidence" value="ECO:0007669"/>
    <property type="project" value="TreeGrafter"/>
</dbReference>
<comment type="caution">
    <text evidence="4">The sequence shown here is derived from an EMBL/GenBank/DDBJ whole genome shotgun (WGS) entry which is preliminary data.</text>
</comment>
<evidence type="ECO:0000259" key="3">
    <source>
        <dbReference type="PROSITE" id="PS50280"/>
    </source>
</evidence>
<accession>A0A427XRF4</accession>
<dbReference type="InterPro" id="IPR045318">
    <property type="entry name" value="EZH1/2-like"/>
</dbReference>
<dbReference type="OrthoDB" id="6141102at2759"/>
<reference evidence="4 5" key="1">
    <citation type="submission" date="2018-11" db="EMBL/GenBank/DDBJ databases">
        <title>Genome sequence of Saitozyma podzolica DSM 27192.</title>
        <authorList>
            <person name="Aliyu H."/>
            <person name="Gorte O."/>
            <person name="Ochsenreither K."/>
        </authorList>
    </citation>
    <scope>NUCLEOTIDE SEQUENCE [LARGE SCALE GENOMIC DNA]</scope>
    <source>
        <strain evidence="4 5">DSM 27192</strain>
    </source>
</reference>
<dbReference type="SMART" id="SM00317">
    <property type="entry name" value="SET"/>
    <property type="match status" value="1"/>
</dbReference>
<dbReference type="PROSITE" id="PS50280">
    <property type="entry name" value="SET"/>
    <property type="match status" value="1"/>
</dbReference>
<dbReference type="Gene3D" id="2.170.270.10">
    <property type="entry name" value="SET domain"/>
    <property type="match status" value="1"/>
</dbReference>
<dbReference type="STRING" id="1890683.A0A427XRF4"/>
<dbReference type="SUPFAM" id="SSF82199">
    <property type="entry name" value="SET domain"/>
    <property type="match status" value="1"/>
</dbReference>
<name>A0A427XRF4_9TREE</name>
<keyword evidence="5" id="KW-1185">Reference proteome</keyword>
<evidence type="ECO:0000313" key="4">
    <source>
        <dbReference type="EMBL" id="RSH81492.1"/>
    </source>
</evidence>
<dbReference type="AlphaFoldDB" id="A0A427XRF4"/>
<feature type="domain" description="SET" evidence="3">
    <location>
        <begin position="34"/>
        <end position="149"/>
    </location>
</feature>
<evidence type="ECO:0000256" key="1">
    <source>
        <dbReference type="ARBA" id="ARBA00023015"/>
    </source>
</evidence>
<dbReference type="InterPro" id="IPR001214">
    <property type="entry name" value="SET_dom"/>
</dbReference>
<dbReference type="EMBL" id="RSCD01000030">
    <property type="protein sequence ID" value="RSH81492.1"/>
    <property type="molecule type" value="Genomic_DNA"/>
</dbReference>
<sequence length="149" mass="16405">MSDWDAQGRWRSVEDQRIPSCGNRALQIPLDPSGSVRAGISDVSGLGLFAVRDFQTDEPILVYFGDMIGPLQAERQGIINESTRRNYMYELNKDKLVDSANVGNLSRYINASLQPNCAAQIRTAGGEHGILICASTFVKAGEEFFLDYG</sequence>
<organism evidence="4 5">
    <name type="scientific">Saitozyma podzolica</name>
    <dbReference type="NCBI Taxonomy" id="1890683"/>
    <lineage>
        <taxon>Eukaryota</taxon>
        <taxon>Fungi</taxon>
        <taxon>Dikarya</taxon>
        <taxon>Basidiomycota</taxon>
        <taxon>Agaricomycotina</taxon>
        <taxon>Tremellomycetes</taxon>
        <taxon>Tremellales</taxon>
        <taxon>Trimorphomycetaceae</taxon>
        <taxon>Saitozyma</taxon>
    </lineage>
</organism>
<dbReference type="GO" id="GO:0031507">
    <property type="term" value="P:heterochromatin formation"/>
    <property type="evidence" value="ECO:0007669"/>
    <property type="project" value="TreeGrafter"/>
</dbReference>
<dbReference type="PANTHER" id="PTHR45747">
    <property type="entry name" value="HISTONE-LYSINE N-METHYLTRANSFERASE E(Z)"/>
    <property type="match status" value="1"/>
</dbReference>
<evidence type="ECO:0000313" key="5">
    <source>
        <dbReference type="Proteomes" id="UP000279259"/>
    </source>
</evidence>
<dbReference type="Proteomes" id="UP000279259">
    <property type="component" value="Unassembled WGS sequence"/>
</dbReference>
<evidence type="ECO:0000256" key="2">
    <source>
        <dbReference type="ARBA" id="ARBA00023163"/>
    </source>
</evidence>